<evidence type="ECO:0000256" key="1">
    <source>
        <dbReference type="ARBA" id="ARBA00004123"/>
    </source>
</evidence>
<evidence type="ECO:0000256" key="4">
    <source>
        <dbReference type="PROSITE-ProRule" id="PRU00042"/>
    </source>
</evidence>
<dbReference type="SUPFAM" id="SSF54928">
    <property type="entry name" value="RNA-binding domain, RBD"/>
    <property type="match status" value="1"/>
</dbReference>
<reference evidence="8 9" key="1">
    <citation type="submission" date="2024-11" db="EMBL/GenBank/DDBJ databases">
        <title>Adaptive evolution of stress response genes in parasites aligns with host niche diversity.</title>
        <authorList>
            <person name="Hahn C."/>
            <person name="Resl P."/>
        </authorList>
    </citation>
    <scope>NUCLEOTIDE SEQUENCE [LARGE SCALE GENOMIC DNA]</scope>
    <source>
        <strain evidence="8">EGGRZ-B1_66</strain>
        <tissue evidence="8">Body</tissue>
    </source>
</reference>
<dbReference type="GO" id="GO:0008270">
    <property type="term" value="F:zinc ion binding"/>
    <property type="evidence" value="ECO:0007669"/>
    <property type="project" value="UniProtKB-KW"/>
</dbReference>
<comment type="subcellular location">
    <subcellularLocation>
        <location evidence="1">Nucleus</location>
    </subcellularLocation>
</comment>
<evidence type="ECO:0000259" key="6">
    <source>
        <dbReference type="PROSITE" id="PS50157"/>
    </source>
</evidence>
<feature type="compositionally biased region" description="Basic and acidic residues" evidence="5">
    <location>
        <begin position="249"/>
        <end position="262"/>
    </location>
</feature>
<name>A0ABD2QGB8_9PLAT</name>
<keyword evidence="9" id="KW-1185">Reference proteome</keyword>
<dbReference type="Gene3D" id="3.30.70.330">
    <property type="match status" value="1"/>
</dbReference>
<feature type="domain" description="G-patch" evidence="7">
    <location>
        <begin position="471"/>
        <end position="517"/>
    </location>
</feature>
<evidence type="ECO:0000313" key="9">
    <source>
        <dbReference type="Proteomes" id="UP001626550"/>
    </source>
</evidence>
<feature type="region of interest" description="Disordered" evidence="5">
    <location>
        <begin position="243"/>
        <end position="262"/>
    </location>
</feature>
<dbReference type="Pfam" id="PF17780">
    <property type="entry name" value="OCRE"/>
    <property type="match status" value="1"/>
</dbReference>
<organism evidence="8 9">
    <name type="scientific">Cichlidogyrus casuarinus</name>
    <dbReference type="NCBI Taxonomy" id="1844966"/>
    <lineage>
        <taxon>Eukaryota</taxon>
        <taxon>Metazoa</taxon>
        <taxon>Spiralia</taxon>
        <taxon>Lophotrochozoa</taxon>
        <taxon>Platyhelminthes</taxon>
        <taxon>Monogenea</taxon>
        <taxon>Monopisthocotylea</taxon>
        <taxon>Dactylogyridea</taxon>
        <taxon>Ancyrocephalidae</taxon>
        <taxon>Cichlidogyrus</taxon>
    </lineage>
</organism>
<protein>
    <submittedName>
        <fullName evidence="8">RNA-binding protein 5</fullName>
    </submittedName>
</protein>
<evidence type="ECO:0000313" key="8">
    <source>
        <dbReference type="EMBL" id="KAL3318515.1"/>
    </source>
</evidence>
<gene>
    <name evidence="8" type="primary">RBM5</name>
    <name evidence="8" type="ORF">Ciccas_002819</name>
</gene>
<comment type="caution">
    <text evidence="8">The sequence shown here is derived from an EMBL/GenBank/DDBJ whole genome shotgun (WGS) entry which is preliminary data.</text>
</comment>
<dbReference type="InterPro" id="IPR000467">
    <property type="entry name" value="G_patch_dom"/>
</dbReference>
<dbReference type="Pfam" id="PF01585">
    <property type="entry name" value="G-patch"/>
    <property type="match status" value="1"/>
</dbReference>
<evidence type="ECO:0000256" key="2">
    <source>
        <dbReference type="ARBA" id="ARBA00022884"/>
    </source>
</evidence>
<keyword evidence="4" id="KW-0862">Zinc</keyword>
<dbReference type="InterPro" id="IPR013087">
    <property type="entry name" value="Znf_C2H2_type"/>
</dbReference>
<keyword evidence="3" id="KW-0539">Nucleus</keyword>
<evidence type="ECO:0000256" key="5">
    <source>
        <dbReference type="SAM" id="MobiDB-lite"/>
    </source>
</evidence>
<dbReference type="SMART" id="SM00443">
    <property type="entry name" value="G_patch"/>
    <property type="match status" value="1"/>
</dbReference>
<dbReference type="InterPro" id="IPR000504">
    <property type="entry name" value="RRM_dom"/>
</dbReference>
<dbReference type="PROSITE" id="PS50157">
    <property type="entry name" value="ZINC_FINGER_C2H2_2"/>
    <property type="match status" value="1"/>
</dbReference>
<evidence type="ECO:0000256" key="3">
    <source>
        <dbReference type="ARBA" id="ARBA00023242"/>
    </source>
</evidence>
<dbReference type="InterPro" id="IPR035979">
    <property type="entry name" value="RBD_domain_sf"/>
</dbReference>
<accession>A0ABD2QGB8</accession>
<keyword evidence="4" id="KW-0863">Zinc-finger</keyword>
<dbReference type="Proteomes" id="UP001626550">
    <property type="component" value="Unassembled WGS sequence"/>
</dbReference>
<dbReference type="PANTHER" id="PTHR13948:SF3">
    <property type="entry name" value="FI21118P1"/>
    <property type="match status" value="1"/>
</dbReference>
<dbReference type="SMART" id="SM00360">
    <property type="entry name" value="RRM"/>
    <property type="match status" value="1"/>
</dbReference>
<dbReference type="InterPro" id="IPR012677">
    <property type="entry name" value="Nucleotide-bd_a/b_plait_sf"/>
</dbReference>
<dbReference type="EMBL" id="JBJKFK010000234">
    <property type="protein sequence ID" value="KAL3318515.1"/>
    <property type="molecule type" value="Genomic_DNA"/>
</dbReference>
<sequence length="542" mass="60324">MVTTSDDGSEYVGTAPCNTLVVRNLDALTVEEEITSRLQTECNVTLKNCLVIRDEQTQISCCFALVEMPNVADAYTIMEHIKQNPFFEIKGKAVQFNYSKNTFSTILASLKSEGSTNARTALSTSFTARKSNVHTSSSTAAALSVAESALKSRVAASQPQTSLPVPVLPFSPYTATTTQYPLPDQSKFILDPVTKFQYDPFTGLLYEPNSKYYFDRISNQYYHYDPTSAQYIPASEFLASQTTTASEPIESKTEKEKTNKTAKQIARDMERWAKKMNSTKEIQNVSHIPTPISAIVEKPSEPIFDIPLPMPQEEKSNVQSQYNPEAPMEDGNQQEAVSSAAEASIRIKLNAEAMVSEEEENLVDFNKLACMLCSRGFKDAATLQKHREMSQLHNTNYNELRAKHNLPPVPLASTQAPVVEAGAQQTEPNYQYRDRAKERRAKFGTSPPKFSRKRDHSPEAVAPTQSVETPSPDIGSRLLSKMGWQSGQGLGRANQGRTELVEAEFREAGVGLGVKNSKRPPPRSTDYRQNAKWAMFARFYDS</sequence>
<keyword evidence="2" id="KW-0694">RNA-binding</keyword>
<dbReference type="PROSITE" id="PS50174">
    <property type="entry name" value="G_PATCH"/>
    <property type="match status" value="1"/>
</dbReference>
<dbReference type="AlphaFoldDB" id="A0ABD2QGB8"/>
<feature type="domain" description="C2H2-type" evidence="6">
    <location>
        <begin position="368"/>
        <end position="398"/>
    </location>
</feature>
<dbReference type="GO" id="GO:0005634">
    <property type="term" value="C:nucleus"/>
    <property type="evidence" value="ECO:0007669"/>
    <property type="project" value="UniProtKB-SubCell"/>
</dbReference>
<dbReference type="GO" id="GO:0003723">
    <property type="term" value="F:RNA binding"/>
    <property type="evidence" value="ECO:0007669"/>
    <property type="project" value="UniProtKB-KW"/>
</dbReference>
<feature type="region of interest" description="Disordered" evidence="5">
    <location>
        <begin position="424"/>
        <end position="477"/>
    </location>
</feature>
<evidence type="ECO:0000259" key="7">
    <source>
        <dbReference type="PROSITE" id="PS50174"/>
    </source>
</evidence>
<dbReference type="PANTHER" id="PTHR13948">
    <property type="entry name" value="RNA-BINDING PROTEIN"/>
    <property type="match status" value="1"/>
</dbReference>
<keyword evidence="4" id="KW-0479">Metal-binding</keyword>
<proteinExistence type="predicted"/>
<dbReference type="InterPro" id="IPR041591">
    <property type="entry name" value="OCRE"/>
</dbReference>